<feature type="region of interest" description="Disordered" evidence="12">
    <location>
        <begin position="111"/>
        <end position="143"/>
    </location>
</feature>
<evidence type="ECO:0000313" key="16">
    <source>
        <dbReference type="Proteomes" id="UP000249056"/>
    </source>
</evidence>
<evidence type="ECO:0000256" key="1">
    <source>
        <dbReference type="ARBA" id="ARBA00000707"/>
    </source>
</evidence>
<dbReference type="AlphaFoldDB" id="A0A395IW98"/>
<keyword evidence="13" id="KW-0472">Membrane</keyword>
<keyword evidence="13" id="KW-0812">Transmembrane</keyword>
<dbReference type="InterPro" id="IPR048857">
    <property type="entry name" value="OTU1_Ubl"/>
</dbReference>
<evidence type="ECO:0000256" key="4">
    <source>
        <dbReference type="ARBA" id="ARBA00022670"/>
    </source>
</evidence>
<dbReference type="InterPro" id="IPR038765">
    <property type="entry name" value="Papain-like_cys_pep_sf"/>
</dbReference>
<keyword evidence="6" id="KW-0863">Zinc-finger</keyword>
<keyword evidence="4" id="KW-0645">Protease</keyword>
<dbReference type="EC" id="3.4.19.12" evidence="11"/>
<comment type="subcellular location">
    <subcellularLocation>
        <location evidence="2 11">Cytoplasm</location>
    </subcellularLocation>
</comment>
<feature type="domain" description="OTU" evidence="14">
    <location>
        <begin position="196"/>
        <end position="318"/>
    </location>
</feature>
<dbReference type="GO" id="GO:0016579">
    <property type="term" value="P:protein deubiquitination"/>
    <property type="evidence" value="ECO:0007669"/>
    <property type="project" value="TreeGrafter"/>
</dbReference>
<dbReference type="PROSITE" id="PS50802">
    <property type="entry name" value="OTU"/>
    <property type="match status" value="1"/>
</dbReference>
<dbReference type="GO" id="GO:0036503">
    <property type="term" value="P:ERAD pathway"/>
    <property type="evidence" value="ECO:0007669"/>
    <property type="project" value="TreeGrafter"/>
</dbReference>
<reference evidence="15 16" key="1">
    <citation type="submission" date="2018-06" db="EMBL/GenBank/DDBJ databases">
        <title>Genome Sequence of the Brown Rot Fungal Pathogen Monilinia fructigena.</title>
        <authorList>
            <person name="Landi L."/>
            <person name="De Miccolis Angelini R.M."/>
            <person name="Pollastro S."/>
            <person name="Abate D."/>
            <person name="Faretra F."/>
            <person name="Romanazzi G."/>
        </authorList>
    </citation>
    <scope>NUCLEOTIDE SEQUENCE [LARGE SCALE GENOMIC DNA]</scope>
    <source>
        <strain evidence="15 16">Mfrg269</strain>
    </source>
</reference>
<gene>
    <name evidence="15" type="ORF">DID88_001612</name>
</gene>
<dbReference type="EMBL" id="QKRW01000013">
    <property type="protein sequence ID" value="RAL64577.1"/>
    <property type="molecule type" value="Genomic_DNA"/>
</dbReference>
<dbReference type="CDD" id="cd22745">
    <property type="entry name" value="OTU_OTU1"/>
    <property type="match status" value="1"/>
</dbReference>
<evidence type="ECO:0000256" key="13">
    <source>
        <dbReference type="SAM" id="Phobius"/>
    </source>
</evidence>
<keyword evidence="13" id="KW-1133">Transmembrane helix</keyword>
<dbReference type="GO" id="GO:0004843">
    <property type="term" value="F:cysteine-type deubiquitinase activity"/>
    <property type="evidence" value="ECO:0007669"/>
    <property type="project" value="UniProtKB-UniRule"/>
</dbReference>
<dbReference type="Gene3D" id="3.10.20.90">
    <property type="entry name" value="Phosphatidylinositol 3-kinase Catalytic Subunit, Chain A, domain 1"/>
    <property type="match status" value="1"/>
</dbReference>
<evidence type="ECO:0000256" key="8">
    <source>
        <dbReference type="ARBA" id="ARBA00022801"/>
    </source>
</evidence>
<evidence type="ECO:0000256" key="7">
    <source>
        <dbReference type="ARBA" id="ARBA00022786"/>
    </source>
</evidence>
<sequence>MDNVNFKDWTANSKRQDIINNYCIRFATTFYIVLYKIRFKMRMRIRYPDGTFTITLPDDAKISDLLSEVTSKTSLNNFDIKYGYPPKPLLLSQSEPSLPLSKLEVKLNGEQLTISSKEERRSSRSPKSTSSQKASNPPQIKDRQIVEKSFSFSGIHGGVNPKSDSAKSAPPVSLSRKRGIDGDVPEVPIPERGATLVLRVMPDDNSCLFRAFGTAVLPGDDLSMPELRSVVASTIQSNPELYSKVVLEQEPNDYCRWIQTSDAWGGAIEMGILAEAFDMEVICIDVQSLSIHKFHESASKHRCILVYSGIHYDLLVLSPTSIGGSSSPENDVRIFEASDDTIISKAVELCSKLKEKHYFYRYWWNGY</sequence>
<accession>A0A395IW98</accession>
<dbReference type="PANTHER" id="PTHR13312:SF0">
    <property type="entry name" value="UBIQUITIN THIOESTERASE OTU1"/>
    <property type="match status" value="1"/>
</dbReference>
<evidence type="ECO:0000313" key="15">
    <source>
        <dbReference type="EMBL" id="RAL64577.1"/>
    </source>
</evidence>
<dbReference type="SUPFAM" id="SSF54001">
    <property type="entry name" value="Cysteine proteinases"/>
    <property type="match status" value="1"/>
</dbReference>
<evidence type="ECO:0000256" key="12">
    <source>
        <dbReference type="SAM" id="MobiDB-lite"/>
    </source>
</evidence>
<dbReference type="Proteomes" id="UP000249056">
    <property type="component" value="Unassembled WGS sequence"/>
</dbReference>
<keyword evidence="8 11" id="KW-0378">Hydrolase</keyword>
<dbReference type="FunFam" id="3.90.70.80:FF:000016">
    <property type="entry name" value="Putative ubiquitin thioesterase otu1"/>
    <property type="match status" value="1"/>
</dbReference>
<comment type="catalytic activity">
    <reaction evidence="1 11">
        <text>Thiol-dependent hydrolysis of ester, thioester, amide, peptide and isopeptide bonds formed by the C-terminal Gly of ubiquitin (a 76-residue protein attached to proteins as an intracellular targeting signal).</text>
        <dbReference type="EC" id="3.4.19.12"/>
    </reaction>
</comment>
<feature type="compositionally biased region" description="Low complexity" evidence="12">
    <location>
        <begin position="125"/>
        <end position="135"/>
    </location>
</feature>
<comment type="function">
    <text evidence="11">Hydrolase that can remove conjugated ubiquitin from proteins and may therefore play an important regulatory role at the level of protein turnover by preventing degradation.</text>
</comment>
<proteinExistence type="predicted"/>
<evidence type="ECO:0000256" key="6">
    <source>
        <dbReference type="ARBA" id="ARBA00022771"/>
    </source>
</evidence>
<dbReference type="GO" id="GO:0005634">
    <property type="term" value="C:nucleus"/>
    <property type="evidence" value="ECO:0007669"/>
    <property type="project" value="TreeGrafter"/>
</dbReference>
<dbReference type="InterPro" id="IPR003323">
    <property type="entry name" value="OTU_dom"/>
</dbReference>
<evidence type="ECO:0000256" key="5">
    <source>
        <dbReference type="ARBA" id="ARBA00022723"/>
    </source>
</evidence>
<dbReference type="PANTHER" id="PTHR13312">
    <property type="entry name" value="HIV-INDUCED PROTEIN-7-LIKE PROTEASE"/>
    <property type="match status" value="1"/>
</dbReference>
<keyword evidence="9 11" id="KW-0788">Thiol protease</keyword>
<dbReference type="GO" id="GO:0030968">
    <property type="term" value="P:endoplasmic reticulum unfolded protein response"/>
    <property type="evidence" value="ECO:0007669"/>
    <property type="project" value="TreeGrafter"/>
</dbReference>
<keyword evidence="3 11" id="KW-0963">Cytoplasm</keyword>
<keyword evidence="10" id="KW-0862">Zinc</keyword>
<dbReference type="GO" id="GO:0005829">
    <property type="term" value="C:cytosol"/>
    <property type="evidence" value="ECO:0007669"/>
    <property type="project" value="TreeGrafter"/>
</dbReference>
<dbReference type="GO" id="GO:0008270">
    <property type="term" value="F:zinc ion binding"/>
    <property type="evidence" value="ECO:0007669"/>
    <property type="project" value="UniProtKB-KW"/>
</dbReference>
<evidence type="ECO:0000256" key="10">
    <source>
        <dbReference type="ARBA" id="ARBA00022833"/>
    </source>
</evidence>
<protein>
    <recommendedName>
        <fullName evidence="11">Ubiquitin thioesterase OTU</fullName>
        <ecNumber evidence="11">3.4.19.12</ecNumber>
    </recommendedName>
</protein>
<evidence type="ECO:0000256" key="9">
    <source>
        <dbReference type="ARBA" id="ARBA00022807"/>
    </source>
</evidence>
<evidence type="ECO:0000256" key="11">
    <source>
        <dbReference type="RuleBase" id="RU367104"/>
    </source>
</evidence>
<dbReference type="Gene3D" id="3.90.70.80">
    <property type="match status" value="1"/>
</dbReference>
<feature type="transmembrane region" description="Helical" evidence="13">
    <location>
        <begin position="18"/>
        <end position="37"/>
    </location>
</feature>
<feature type="region of interest" description="Disordered" evidence="12">
    <location>
        <begin position="156"/>
        <end position="186"/>
    </location>
</feature>
<comment type="caution">
    <text evidence="15">The sequence shown here is derived from an EMBL/GenBank/DDBJ whole genome shotgun (WGS) entry which is preliminary data.</text>
</comment>
<name>A0A395IW98_9HELO</name>
<dbReference type="Pfam" id="PF21403">
    <property type="entry name" value="OTU1_UBXL"/>
    <property type="match status" value="1"/>
</dbReference>
<evidence type="ECO:0000259" key="14">
    <source>
        <dbReference type="PROSITE" id="PS50802"/>
    </source>
</evidence>
<evidence type="ECO:0000256" key="3">
    <source>
        <dbReference type="ARBA" id="ARBA00022490"/>
    </source>
</evidence>
<organism evidence="15 16">
    <name type="scientific">Monilinia fructigena</name>
    <dbReference type="NCBI Taxonomy" id="38457"/>
    <lineage>
        <taxon>Eukaryota</taxon>
        <taxon>Fungi</taxon>
        <taxon>Dikarya</taxon>
        <taxon>Ascomycota</taxon>
        <taxon>Pezizomycotina</taxon>
        <taxon>Leotiomycetes</taxon>
        <taxon>Helotiales</taxon>
        <taxon>Sclerotiniaceae</taxon>
        <taxon>Monilinia</taxon>
    </lineage>
</organism>
<keyword evidence="16" id="KW-1185">Reference proteome</keyword>
<keyword evidence="5" id="KW-0479">Metal-binding</keyword>
<evidence type="ECO:0000256" key="2">
    <source>
        <dbReference type="ARBA" id="ARBA00004496"/>
    </source>
</evidence>
<keyword evidence="7 11" id="KW-0833">Ubl conjugation pathway</keyword>
<dbReference type="OrthoDB" id="65596at2759"/>
<dbReference type="Pfam" id="PF02338">
    <property type="entry name" value="OTU"/>
    <property type="match status" value="1"/>
</dbReference>